<dbReference type="PROSITE" id="PS51296">
    <property type="entry name" value="RIESKE"/>
    <property type="match status" value="1"/>
</dbReference>
<evidence type="ECO:0000256" key="1">
    <source>
        <dbReference type="ARBA" id="ARBA00022714"/>
    </source>
</evidence>
<proteinExistence type="predicted"/>
<dbReference type="Gene3D" id="2.102.10.10">
    <property type="entry name" value="Rieske [2Fe-2S] iron-sulphur domain"/>
    <property type="match status" value="1"/>
</dbReference>
<dbReference type="InterPro" id="IPR036922">
    <property type="entry name" value="Rieske_2Fe-2S_sf"/>
</dbReference>
<evidence type="ECO:0000256" key="4">
    <source>
        <dbReference type="ARBA" id="ARBA00023014"/>
    </source>
</evidence>
<keyword evidence="4" id="KW-0411">Iron-sulfur</keyword>
<keyword evidence="3" id="KW-0408">Iron</keyword>
<evidence type="ECO:0000256" key="2">
    <source>
        <dbReference type="ARBA" id="ARBA00022723"/>
    </source>
</evidence>
<keyword evidence="2" id="KW-0479">Metal-binding</keyword>
<sequence>MRFIDVCAVQDVTPDQGRPAIADGKSVALFQVGGTIHALDNACPHGGAALSGGAVCGRHVTCRAHGWRFDVTTGELAVAPAIKVAKHPVRIDGDRVLVGIHAQP</sequence>
<evidence type="ECO:0000256" key="3">
    <source>
        <dbReference type="ARBA" id="ARBA00023004"/>
    </source>
</evidence>
<evidence type="ECO:0000259" key="5">
    <source>
        <dbReference type="PROSITE" id="PS51296"/>
    </source>
</evidence>
<evidence type="ECO:0000313" key="7">
    <source>
        <dbReference type="Proteomes" id="UP000318349"/>
    </source>
</evidence>
<evidence type="ECO:0000313" key="6">
    <source>
        <dbReference type="EMBL" id="TVO74137.1"/>
    </source>
</evidence>
<dbReference type="InterPro" id="IPR017941">
    <property type="entry name" value="Rieske_2Fe-2S"/>
</dbReference>
<protein>
    <submittedName>
        <fullName evidence="6">Rieske 2Fe-2S domain-containing protein</fullName>
    </submittedName>
</protein>
<comment type="caution">
    <text evidence="6">The sequence shown here is derived from an EMBL/GenBank/DDBJ whole genome shotgun (WGS) entry which is preliminary data.</text>
</comment>
<name>A0A557REN4_9RHOO</name>
<dbReference type="PANTHER" id="PTHR21496:SF23">
    <property type="entry name" value="3-PHENYLPROPIONATE_CINNAMIC ACID DIOXYGENASE FERREDOXIN SUBUNIT"/>
    <property type="match status" value="1"/>
</dbReference>
<dbReference type="PANTHER" id="PTHR21496">
    <property type="entry name" value="FERREDOXIN-RELATED"/>
    <property type="match status" value="1"/>
</dbReference>
<dbReference type="EMBL" id="VMNI01000016">
    <property type="protein sequence ID" value="TVO74137.1"/>
    <property type="molecule type" value="Genomic_DNA"/>
</dbReference>
<dbReference type="GO" id="GO:0046872">
    <property type="term" value="F:metal ion binding"/>
    <property type="evidence" value="ECO:0007669"/>
    <property type="project" value="UniProtKB-KW"/>
</dbReference>
<keyword evidence="1" id="KW-0001">2Fe-2S</keyword>
<dbReference type="AlphaFoldDB" id="A0A557REN4"/>
<gene>
    <name evidence="6" type="ORF">FHP89_16070</name>
</gene>
<dbReference type="Pfam" id="PF00355">
    <property type="entry name" value="Rieske"/>
    <property type="match status" value="1"/>
</dbReference>
<reference evidence="6 7" key="1">
    <citation type="submission" date="2019-07" db="EMBL/GenBank/DDBJ databases">
        <title>The pathways for chlorine oxyanion respiration interact through the shared metabolite chlorate.</title>
        <authorList>
            <person name="Barnum T.P."/>
            <person name="Cheng Y."/>
            <person name="Hill K.A."/>
            <person name="Lucas L.N."/>
            <person name="Carlson H.K."/>
            <person name="Coates J.D."/>
        </authorList>
    </citation>
    <scope>NUCLEOTIDE SEQUENCE [LARGE SCALE GENOMIC DNA]</scope>
    <source>
        <strain evidence="6 7">SFB-1</strain>
    </source>
</reference>
<dbReference type="SUPFAM" id="SSF50022">
    <property type="entry name" value="ISP domain"/>
    <property type="match status" value="1"/>
</dbReference>
<accession>A0A557REN4</accession>
<organism evidence="6 7">
    <name type="scientific">Denitromonas halophila</name>
    <dbReference type="NCBI Taxonomy" id="1629404"/>
    <lineage>
        <taxon>Bacteria</taxon>
        <taxon>Pseudomonadati</taxon>
        <taxon>Pseudomonadota</taxon>
        <taxon>Betaproteobacteria</taxon>
        <taxon>Rhodocyclales</taxon>
        <taxon>Zoogloeaceae</taxon>
        <taxon>Denitromonas</taxon>
    </lineage>
</organism>
<feature type="domain" description="Rieske" evidence="5">
    <location>
        <begin position="4"/>
        <end position="98"/>
    </location>
</feature>
<dbReference type="GO" id="GO:0051537">
    <property type="term" value="F:2 iron, 2 sulfur cluster binding"/>
    <property type="evidence" value="ECO:0007669"/>
    <property type="project" value="UniProtKB-KW"/>
</dbReference>
<dbReference type="Proteomes" id="UP000318349">
    <property type="component" value="Unassembled WGS sequence"/>
</dbReference>